<evidence type="ECO:0000259" key="6">
    <source>
        <dbReference type="PROSITE" id="PS50002"/>
    </source>
</evidence>
<evidence type="ECO:0000256" key="1">
    <source>
        <dbReference type="ARBA" id="ARBA00022443"/>
    </source>
</evidence>
<feature type="chain" id="PRO_5005547884" description="SH3 domain-containing protein" evidence="5">
    <location>
        <begin position="19"/>
        <end position="423"/>
    </location>
</feature>
<organism evidence="7 8">
    <name type="scientific">Allomyces macrogynus (strain ATCC 38327)</name>
    <name type="common">Allomyces javanicus var. macrogynus</name>
    <dbReference type="NCBI Taxonomy" id="578462"/>
    <lineage>
        <taxon>Eukaryota</taxon>
        <taxon>Fungi</taxon>
        <taxon>Fungi incertae sedis</taxon>
        <taxon>Blastocladiomycota</taxon>
        <taxon>Blastocladiomycetes</taxon>
        <taxon>Blastocladiales</taxon>
        <taxon>Blastocladiaceae</taxon>
        <taxon>Allomyces</taxon>
    </lineage>
</organism>
<keyword evidence="4" id="KW-0812">Transmembrane</keyword>
<evidence type="ECO:0000256" key="4">
    <source>
        <dbReference type="SAM" id="Phobius"/>
    </source>
</evidence>
<keyword evidence="1 2" id="KW-0728">SH3 domain</keyword>
<feature type="domain" description="SH3" evidence="6">
    <location>
        <begin position="285"/>
        <end position="351"/>
    </location>
</feature>
<dbReference type="AlphaFoldDB" id="A0A0L0SMR4"/>
<dbReference type="Gene3D" id="2.30.30.40">
    <property type="entry name" value="SH3 Domains"/>
    <property type="match status" value="1"/>
</dbReference>
<dbReference type="OrthoDB" id="5573537at2759"/>
<proteinExistence type="predicted"/>
<name>A0A0L0SMR4_ALLM3</name>
<dbReference type="SUPFAM" id="SSF50044">
    <property type="entry name" value="SH3-domain"/>
    <property type="match status" value="1"/>
</dbReference>
<protein>
    <recommendedName>
        <fullName evidence="6">SH3 domain-containing protein</fullName>
    </recommendedName>
</protein>
<feature type="region of interest" description="Disordered" evidence="3">
    <location>
        <begin position="195"/>
        <end position="230"/>
    </location>
</feature>
<gene>
    <name evidence="7" type="ORF">AMAG_08911</name>
</gene>
<reference evidence="7 8" key="1">
    <citation type="submission" date="2009-11" db="EMBL/GenBank/DDBJ databases">
        <title>Annotation of Allomyces macrogynus ATCC 38327.</title>
        <authorList>
            <consortium name="The Broad Institute Genome Sequencing Platform"/>
            <person name="Russ C."/>
            <person name="Cuomo C."/>
            <person name="Burger G."/>
            <person name="Gray M.W."/>
            <person name="Holland P.W.H."/>
            <person name="King N."/>
            <person name="Lang F.B.F."/>
            <person name="Roger A.J."/>
            <person name="Ruiz-Trillo I."/>
            <person name="Young S.K."/>
            <person name="Zeng Q."/>
            <person name="Gargeya S."/>
            <person name="Fitzgerald M."/>
            <person name="Haas B."/>
            <person name="Abouelleil A."/>
            <person name="Alvarado L."/>
            <person name="Arachchi H.M."/>
            <person name="Berlin A."/>
            <person name="Chapman S.B."/>
            <person name="Gearin G."/>
            <person name="Goldberg J."/>
            <person name="Griggs A."/>
            <person name="Gujja S."/>
            <person name="Hansen M."/>
            <person name="Heiman D."/>
            <person name="Howarth C."/>
            <person name="Larimer J."/>
            <person name="Lui A."/>
            <person name="MacDonald P.J.P."/>
            <person name="McCowen C."/>
            <person name="Montmayeur A."/>
            <person name="Murphy C."/>
            <person name="Neiman D."/>
            <person name="Pearson M."/>
            <person name="Priest M."/>
            <person name="Roberts A."/>
            <person name="Saif S."/>
            <person name="Shea T."/>
            <person name="Sisk P."/>
            <person name="Stolte C."/>
            <person name="Sykes S."/>
            <person name="Wortman J."/>
            <person name="Nusbaum C."/>
            <person name="Birren B."/>
        </authorList>
    </citation>
    <scope>NUCLEOTIDE SEQUENCE [LARGE SCALE GENOMIC DNA]</scope>
    <source>
        <strain evidence="7 8">ATCC 38327</strain>
    </source>
</reference>
<sequence>MSAVTPTALGCLPRAALATDLAFASGSGPGMDANGCRDTCITQQASLRATNTAAGSVTFNFFGINPVIGTCLCAPALDEAYTKLPDAQCRSSLGTGLSMYQIGGPPVAGPSPTSSSATSTGTSAKATSTNDATHGARSADTGQAASSSTTTTSTTNGAAETASSATSIALWASLGGLALICAVLAVLYVRQRRRAASDAATSSSKDRDLSMPPYDGKPPEYDQRGPTTAPFGVAAMPSKSVGPVMMQSGASAAPLATVVAPPPVPAPMPTVVNPPPRSVNEIVADPRRAYQVQQGYVPTLDDELALFPHDTVVVLELYDDGWALGSLAHLPHRRGAPEGVFPLPCLVDSGDVGPATAVALPYEPAPAHAGNPIVRPVQIPGLVHTDSDAASYLSIDRFSQRHSSMVLTATHRGLAPVEHSRLG</sequence>
<evidence type="ECO:0000313" key="7">
    <source>
        <dbReference type="EMBL" id="KNE63846.1"/>
    </source>
</evidence>
<evidence type="ECO:0000256" key="3">
    <source>
        <dbReference type="SAM" id="MobiDB-lite"/>
    </source>
</evidence>
<dbReference type="EMBL" id="GG745343">
    <property type="protein sequence ID" value="KNE63846.1"/>
    <property type="molecule type" value="Genomic_DNA"/>
</dbReference>
<feature type="region of interest" description="Disordered" evidence="3">
    <location>
        <begin position="103"/>
        <end position="159"/>
    </location>
</feature>
<dbReference type="InterPro" id="IPR036028">
    <property type="entry name" value="SH3-like_dom_sf"/>
</dbReference>
<accession>A0A0L0SMR4</accession>
<evidence type="ECO:0000256" key="2">
    <source>
        <dbReference type="PROSITE-ProRule" id="PRU00192"/>
    </source>
</evidence>
<keyword evidence="4" id="KW-1133">Transmembrane helix</keyword>
<feature type="compositionally biased region" description="Low complexity" evidence="3">
    <location>
        <begin position="110"/>
        <end position="129"/>
    </location>
</feature>
<keyword evidence="8" id="KW-1185">Reference proteome</keyword>
<dbReference type="PROSITE" id="PS50002">
    <property type="entry name" value="SH3"/>
    <property type="match status" value="1"/>
</dbReference>
<evidence type="ECO:0000313" key="8">
    <source>
        <dbReference type="Proteomes" id="UP000054350"/>
    </source>
</evidence>
<feature type="transmembrane region" description="Helical" evidence="4">
    <location>
        <begin position="168"/>
        <end position="189"/>
    </location>
</feature>
<feature type="signal peptide" evidence="5">
    <location>
        <begin position="1"/>
        <end position="18"/>
    </location>
</feature>
<keyword evidence="4" id="KW-0472">Membrane</keyword>
<dbReference type="Proteomes" id="UP000054350">
    <property type="component" value="Unassembled WGS sequence"/>
</dbReference>
<keyword evidence="5" id="KW-0732">Signal</keyword>
<evidence type="ECO:0000256" key="5">
    <source>
        <dbReference type="SAM" id="SignalP"/>
    </source>
</evidence>
<feature type="compositionally biased region" description="Low complexity" evidence="3">
    <location>
        <begin position="138"/>
        <end position="159"/>
    </location>
</feature>
<reference evidence="8" key="2">
    <citation type="submission" date="2009-11" db="EMBL/GenBank/DDBJ databases">
        <title>The Genome Sequence of Allomyces macrogynus strain ATCC 38327.</title>
        <authorList>
            <consortium name="The Broad Institute Genome Sequencing Platform"/>
            <person name="Russ C."/>
            <person name="Cuomo C."/>
            <person name="Shea T."/>
            <person name="Young S.K."/>
            <person name="Zeng Q."/>
            <person name="Koehrsen M."/>
            <person name="Haas B."/>
            <person name="Borodovsky M."/>
            <person name="Guigo R."/>
            <person name="Alvarado L."/>
            <person name="Berlin A."/>
            <person name="Borenstein D."/>
            <person name="Chen Z."/>
            <person name="Engels R."/>
            <person name="Freedman E."/>
            <person name="Gellesch M."/>
            <person name="Goldberg J."/>
            <person name="Griggs A."/>
            <person name="Gujja S."/>
            <person name="Heiman D."/>
            <person name="Hepburn T."/>
            <person name="Howarth C."/>
            <person name="Jen D."/>
            <person name="Larson L."/>
            <person name="Lewis B."/>
            <person name="Mehta T."/>
            <person name="Park D."/>
            <person name="Pearson M."/>
            <person name="Roberts A."/>
            <person name="Saif S."/>
            <person name="Shenoy N."/>
            <person name="Sisk P."/>
            <person name="Stolte C."/>
            <person name="Sykes S."/>
            <person name="Walk T."/>
            <person name="White J."/>
            <person name="Yandava C."/>
            <person name="Burger G."/>
            <person name="Gray M.W."/>
            <person name="Holland P.W.H."/>
            <person name="King N."/>
            <person name="Lang F.B.F."/>
            <person name="Roger A.J."/>
            <person name="Ruiz-Trillo I."/>
            <person name="Lander E."/>
            <person name="Nusbaum C."/>
        </authorList>
    </citation>
    <scope>NUCLEOTIDE SEQUENCE [LARGE SCALE GENOMIC DNA]</scope>
    <source>
        <strain evidence="8">ATCC 38327</strain>
    </source>
</reference>
<dbReference type="InterPro" id="IPR001452">
    <property type="entry name" value="SH3_domain"/>
</dbReference>
<dbReference type="VEuPathDB" id="FungiDB:AMAG_08911"/>